<gene>
    <name evidence="1" type="ORF">AC058_01615</name>
</gene>
<evidence type="ECO:0000313" key="2">
    <source>
        <dbReference type="Proteomes" id="UP000189376"/>
    </source>
</evidence>
<dbReference type="AlphaFoldDB" id="A0A1V2V2U9"/>
<dbReference type="RefSeq" id="WP_077168342.1">
    <property type="nucleotide sequence ID" value="NZ_LFZS01000001.1"/>
</dbReference>
<organism evidence="1 2">
    <name type="scientific">Acinetobacter genomosp. 33YU</name>
    <dbReference type="NCBI Taxonomy" id="1675530"/>
    <lineage>
        <taxon>Bacteria</taxon>
        <taxon>Pseudomonadati</taxon>
        <taxon>Pseudomonadota</taxon>
        <taxon>Gammaproteobacteria</taxon>
        <taxon>Moraxellales</taxon>
        <taxon>Moraxellaceae</taxon>
        <taxon>Acinetobacter</taxon>
    </lineage>
</organism>
<evidence type="ECO:0000313" key="1">
    <source>
        <dbReference type="EMBL" id="ONN56383.1"/>
    </source>
</evidence>
<keyword evidence="2" id="KW-1185">Reference proteome</keyword>
<proteinExistence type="predicted"/>
<sequence>MGGKFVVRAGQHKFESGEKIVSPVNILPTAPNDYSRKFFIPPNAQSTESNIKVGQPTHILGLRTDDHKPIFSENIKPNNSDEIVKTNRFYTNKSTKAIVHLFVDLPVMNIHESDEEVREDDLNG</sequence>
<reference evidence="1 2" key="1">
    <citation type="submission" date="2015-07" db="EMBL/GenBank/DDBJ databases">
        <title>Acinetobacter yuneri, a novel member of Acinetobacter calcoaceticus-Acinetobacter baumannii complex isolated from clinical specimen.</title>
        <authorList>
            <person name="Yu Y."/>
        </authorList>
    </citation>
    <scope>NUCLEOTIDE SEQUENCE [LARGE SCALE GENOMIC DNA]</scope>
    <source>
        <strain evidence="1 2">A362</strain>
    </source>
</reference>
<dbReference type="Proteomes" id="UP000189376">
    <property type="component" value="Unassembled WGS sequence"/>
</dbReference>
<comment type="caution">
    <text evidence="1">The sequence shown here is derived from an EMBL/GenBank/DDBJ whole genome shotgun (WGS) entry which is preliminary data.</text>
</comment>
<name>A0A1V2V2U9_9GAMM</name>
<protein>
    <submittedName>
        <fullName evidence="1">Uncharacterized protein</fullName>
    </submittedName>
</protein>
<dbReference type="EMBL" id="LFZS01000001">
    <property type="protein sequence ID" value="ONN56383.1"/>
    <property type="molecule type" value="Genomic_DNA"/>
</dbReference>
<accession>A0A1V2V2U9</accession>